<organism evidence="1">
    <name type="scientific">bioreactor metagenome</name>
    <dbReference type="NCBI Taxonomy" id="1076179"/>
    <lineage>
        <taxon>unclassified sequences</taxon>
        <taxon>metagenomes</taxon>
        <taxon>ecological metagenomes</taxon>
    </lineage>
</organism>
<proteinExistence type="predicted"/>
<name>A0A645FWJ5_9ZZZZ</name>
<dbReference type="EMBL" id="VSSQ01065215">
    <property type="protein sequence ID" value="MPN17959.1"/>
    <property type="molecule type" value="Genomic_DNA"/>
</dbReference>
<protein>
    <recommendedName>
        <fullName evidence="2">DHHA1 domain-containing protein</fullName>
    </recommendedName>
</protein>
<accession>A0A645FWJ5</accession>
<gene>
    <name evidence="1" type="ORF">SDC9_165317</name>
</gene>
<sequence length="87" mass="9531">MEVASASVSRKIKEMDTSLCLFITSADGGSQFFLGAGESVSLDVAAFVRNNKILGIRGGGRKDWVSGRTQKDNLDLWVKELQLYFEA</sequence>
<dbReference type="AlphaFoldDB" id="A0A645FWJ5"/>
<evidence type="ECO:0008006" key="2">
    <source>
        <dbReference type="Google" id="ProtNLM"/>
    </source>
</evidence>
<evidence type="ECO:0000313" key="1">
    <source>
        <dbReference type="EMBL" id="MPN17959.1"/>
    </source>
</evidence>
<reference evidence="1" key="1">
    <citation type="submission" date="2019-08" db="EMBL/GenBank/DDBJ databases">
        <authorList>
            <person name="Kucharzyk K."/>
            <person name="Murdoch R.W."/>
            <person name="Higgins S."/>
            <person name="Loffler F."/>
        </authorList>
    </citation>
    <scope>NUCLEOTIDE SEQUENCE</scope>
</reference>
<comment type="caution">
    <text evidence="1">The sequence shown here is derived from an EMBL/GenBank/DDBJ whole genome shotgun (WGS) entry which is preliminary data.</text>
</comment>